<dbReference type="InterPro" id="IPR025824">
    <property type="entry name" value="OB-fold_nuc-bd_dom"/>
</dbReference>
<dbReference type="GO" id="GO:0008855">
    <property type="term" value="F:exodeoxyribonuclease VII activity"/>
    <property type="evidence" value="ECO:0007669"/>
    <property type="project" value="UniProtKB-UniRule"/>
</dbReference>
<gene>
    <name evidence="5 9" type="primary">xseA</name>
    <name evidence="9" type="ORF">GXY80_08185</name>
</gene>
<evidence type="ECO:0000313" key="10">
    <source>
        <dbReference type="Proteomes" id="UP000777265"/>
    </source>
</evidence>
<dbReference type="PANTHER" id="PTHR30008">
    <property type="entry name" value="EXODEOXYRIBONUCLEASE 7 LARGE SUBUNIT"/>
    <property type="match status" value="1"/>
</dbReference>
<dbReference type="EMBL" id="JAAYEE010000132">
    <property type="protein sequence ID" value="NLW35443.1"/>
    <property type="molecule type" value="Genomic_DNA"/>
</dbReference>
<dbReference type="GO" id="GO:0006308">
    <property type="term" value="P:DNA catabolic process"/>
    <property type="evidence" value="ECO:0007669"/>
    <property type="project" value="UniProtKB-UniRule"/>
</dbReference>
<evidence type="ECO:0000256" key="5">
    <source>
        <dbReference type="HAMAP-Rule" id="MF_00378"/>
    </source>
</evidence>
<keyword evidence="4 5" id="KW-0269">Exonuclease</keyword>
<organism evidence="9 10">
    <name type="scientific">Syntrophorhabdus aromaticivorans</name>
    <dbReference type="NCBI Taxonomy" id="328301"/>
    <lineage>
        <taxon>Bacteria</taxon>
        <taxon>Pseudomonadati</taxon>
        <taxon>Thermodesulfobacteriota</taxon>
        <taxon>Syntrophorhabdia</taxon>
        <taxon>Syntrophorhabdales</taxon>
        <taxon>Syntrophorhabdaceae</taxon>
        <taxon>Syntrophorhabdus</taxon>
    </lineage>
</organism>
<dbReference type="EC" id="3.1.11.6" evidence="5"/>
<comment type="similarity">
    <text evidence="5 6">Belongs to the XseA family.</text>
</comment>
<dbReference type="InterPro" id="IPR003753">
    <property type="entry name" value="Exonuc_VII_L"/>
</dbReference>
<dbReference type="NCBIfam" id="TIGR00237">
    <property type="entry name" value="xseA"/>
    <property type="match status" value="1"/>
</dbReference>
<keyword evidence="3 5" id="KW-0378">Hydrolase</keyword>
<dbReference type="Proteomes" id="UP000777265">
    <property type="component" value="Unassembled WGS sequence"/>
</dbReference>
<comment type="caution">
    <text evidence="9">The sequence shown here is derived from an EMBL/GenBank/DDBJ whole genome shotgun (WGS) entry which is preliminary data.</text>
</comment>
<dbReference type="PANTHER" id="PTHR30008:SF0">
    <property type="entry name" value="EXODEOXYRIBONUCLEASE 7 LARGE SUBUNIT"/>
    <property type="match status" value="1"/>
</dbReference>
<dbReference type="GO" id="GO:0005737">
    <property type="term" value="C:cytoplasm"/>
    <property type="evidence" value="ECO:0007669"/>
    <property type="project" value="UniProtKB-SubCell"/>
</dbReference>
<evidence type="ECO:0000259" key="7">
    <source>
        <dbReference type="Pfam" id="PF02601"/>
    </source>
</evidence>
<proteinExistence type="inferred from homology"/>
<reference evidence="9" key="1">
    <citation type="journal article" date="2020" name="Biotechnol. Biofuels">
        <title>New insights from the biogas microbiome by comprehensive genome-resolved metagenomics of nearly 1600 species originating from multiple anaerobic digesters.</title>
        <authorList>
            <person name="Campanaro S."/>
            <person name="Treu L."/>
            <person name="Rodriguez-R L.M."/>
            <person name="Kovalovszki A."/>
            <person name="Ziels R.M."/>
            <person name="Maus I."/>
            <person name="Zhu X."/>
            <person name="Kougias P.G."/>
            <person name="Basile A."/>
            <person name="Luo G."/>
            <person name="Schluter A."/>
            <person name="Konstantinidis K.T."/>
            <person name="Angelidaki I."/>
        </authorList>
    </citation>
    <scope>NUCLEOTIDE SEQUENCE</scope>
    <source>
        <strain evidence="9">AS06rmzACSIP_7</strain>
    </source>
</reference>
<keyword evidence="1 5" id="KW-0963">Cytoplasm</keyword>
<evidence type="ECO:0000256" key="3">
    <source>
        <dbReference type="ARBA" id="ARBA00022801"/>
    </source>
</evidence>
<name>A0A971M3P0_9BACT</name>
<dbReference type="AlphaFoldDB" id="A0A971M3P0"/>
<comment type="subcellular location">
    <subcellularLocation>
        <location evidence="5 6">Cytoplasm</location>
    </subcellularLocation>
</comment>
<comment type="catalytic activity">
    <reaction evidence="5 6">
        <text>Exonucleolytic cleavage in either 5'- to 3'- or 3'- to 5'-direction to yield nucleoside 5'-phosphates.</text>
        <dbReference type="EC" id="3.1.11.6"/>
    </reaction>
</comment>
<dbReference type="Pfam" id="PF13742">
    <property type="entry name" value="tRNA_anti_2"/>
    <property type="match status" value="1"/>
</dbReference>
<evidence type="ECO:0000256" key="4">
    <source>
        <dbReference type="ARBA" id="ARBA00022839"/>
    </source>
</evidence>
<dbReference type="GO" id="GO:0009318">
    <property type="term" value="C:exodeoxyribonuclease VII complex"/>
    <property type="evidence" value="ECO:0007669"/>
    <property type="project" value="UniProtKB-UniRule"/>
</dbReference>
<accession>A0A971M3P0</accession>
<comment type="function">
    <text evidence="5">Bidirectionally degrades single-stranded DNA into large acid-insoluble oligonucleotides, which are then degraded further into small acid-soluble oligonucleotides.</text>
</comment>
<dbReference type="CDD" id="cd04489">
    <property type="entry name" value="ExoVII_LU_OBF"/>
    <property type="match status" value="1"/>
</dbReference>
<evidence type="ECO:0000313" key="9">
    <source>
        <dbReference type="EMBL" id="NLW35443.1"/>
    </source>
</evidence>
<dbReference type="GO" id="GO:0003676">
    <property type="term" value="F:nucleic acid binding"/>
    <property type="evidence" value="ECO:0007669"/>
    <property type="project" value="InterPro"/>
</dbReference>
<evidence type="ECO:0000259" key="8">
    <source>
        <dbReference type="Pfam" id="PF13742"/>
    </source>
</evidence>
<protein>
    <recommendedName>
        <fullName evidence="5">Exodeoxyribonuclease 7 large subunit</fullName>
        <ecNumber evidence="5">3.1.11.6</ecNumber>
    </recommendedName>
    <alternativeName>
        <fullName evidence="5">Exodeoxyribonuclease VII large subunit</fullName>
        <shortName evidence="5">Exonuclease VII large subunit</shortName>
    </alternativeName>
</protein>
<reference evidence="9" key="2">
    <citation type="submission" date="2020-01" db="EMBL/GenBank/DDBJ databases">
        <authorList>
            <person name="Campanaro S."/>
        </authorList>
    </citation>
    <scope>NUCLEOTIDE SEQUENCE</scope>
    <source>
        <strain evidence="9">AS06rmzACSIP_7</strain>
    </source>
</reference>
<keyword evidence="2 5" id="KW-0540">Nuclease</keyword>
<dbReference type="HAMAP" id="MF_00378">
    <property type="entry name" value="Exonuc_7_L"/>
    <property type="match status" value="1"/>
</dbReference>
<feature type="domain" description="Exonuclease VII large subunit C-terminal" evidence="7">
    <location>
        <begin position="124"/>
        <end position="338"/>
    </location>
</feature>
<evidence type="ECO:0000256" key="1">
    <source>
        <dbReference type="ARBA" id="ARBA00022490"/>
    </source>
</evidence>
<sequence length="399" mass="44760">MFGEFDVYTVTELTSEIKHLVGGRFKDVLVEGEISNFRLYPSGHLYFTIKDDSAMIRAVMFNASGRYRKELIGDGVAVICRGRVDVYERRGEYQLIVSAIEARGLGLLQLKFQMLKEKLFKEGLFGADKKKPLPVLPQRIGIITSPAGAAIQDMLKIIFGKFENIHVLIYPVRVQGDEACREIVEGMEHFNNTRGVDVIIVGRGGGSLEDLAPFNEEIVARAIHASRIPVVSGVGHEIDFTIADFVADVRAPTPTAAADLVVRAKSEFTNLIEGMRSSLDKAMRKKLERSRLALYEVVMTLKERKNIFVSQRMYVDELLNNLVHGFSAYLRDRRVRVEGFAQRLKDLNPENVLQRGYSITFKKDTGEVVVQASQVVPKEDLTVRLHEGQLDVSVIETTA</sequence>
<evidence type="ECO:0000256" key="6">
    <source>
        <dbReference type="RuleBase" id="RU004355"/>
    </source>
</evidence>
<feature type="domain" description="OB-fold nucleic acid binding" evidence="8">
    <location>
        <begin position="8"/>
        <end position="101"/>
    </location>
</feature>
<comment type="subunit">
    <text evidence="5">Heterooligomer composed of large and small subunits.</text>
</comment>
<dbReference type="InterPro" id="IPR020579">
    <property type="entry name" value="Exonuc_VII_lsu_C"/>
</dbReference>
<dbReference type="Pfam" id="PF02601">
    <property type="entry name" value="Exonuc_VII_L"/>
    <property type="match status" value="1"/>
</dbReference>
<evidence type="ECO:0000256" key="2">
    <source>
        <dbReference type="ARBA" id="ARBA00022722"/>
    </source>
</evidence>